<protein>
    <submittedName>
        <fullName evidence="1">Zinc finger MYM-type protein 6</fullName>
    </submittedName>
</protein>
<accession>A0A0C2J3P2</accession>
<sequence>MTVTQFIRIHREEGSLDTQKSFFTKDNENSKSIVFASYKIALFLAHKNKPFTDAEEIVKPCLNIAARILDDKNCENKFDSIPLSNNTMTRRVEELSSDVHLQ</sequence>
<organism evidence="1 2">
    <name type="scientific">Thelohanellus kitauei</name>
    <name type="common">Myxosporean</name>
    <dbReference type="NCBI Taxonomy" id="669202"/>
    <lineage>
        <taxon>Eukaryota</taxon>
        <taxon>Metazoa</taxon>
        <taxon>Cnidaria</taxon>
        <taxon>Myxozoa</taxon>
        <taxon>Myxosporea</taxon>
        <taxon>Bivalvulida</taxon>
        <taxon>Platysporina</taxon>
        <taxon>Myxobolidae</taxon>
        <taxon>Thelohanellus</taxon>
    </lineage>
</organism>
<dbReference type="OrthoDB" id="5919819at2759"/>
<gene>
    <name evidence="1" type="ORF">RF11_09729</name>
</gene>
<dbReference type="EMBL" id="JWZT01001202">
    <property type="protein sequence ID" value="KII72484.1"/>
    <property type="molecule type" value="Genomic_DNA"/>
</dbReference>
<dbReference type="PANTHER" id="PTHR45913:SF21">
    <property type="entry name" value="DUF4371 DOMAIN-CONTAINING PROTEIN"/>
    <property type="match status" value="1"/>
</dbReference>
<dbReference type="PANTHER" id="PTHR45913">
    <property type="entry name" value="EPM2A-INTERACTING PROTEIN 1"/>
    <property type="match status" value="1"/>
</dbReference>
<evidence type="ECO:0000313" key="2">
    <source>
        <dbReference type="Proteomes" id="UP000031668"/>
    </source>
</evidence>
<keyword evidence="2" id="KW-1185">Reference proteome</keyword>
<name>A0A0C2J3P2_THEKT</name>
<comment type="caution">
    <text evidence="1">The sequence shown here is derived from an EMBL/GenBank/DDBJ whole genome shotgun (WGS) entry which is preliminary data.</text>
</comment>
<dbReference type="AlphaFoldDB" id="A0A0C2J3P2"/>
<dbReference type="Proteomes" id="UP000031668">
    <property type="component" value="Unassembled WGS sequence"/>
</dbReference>
<proteinExistence type="predicted"/>
<reference evidence="1 2" key="1">
    <citation type="journal article" date="2014" name="Genome Biol. Evol.">
        <title>The genome of the myxosporean Thelohanellus kitauei shows adaptations to nutrient acquisition within its fish host.</title>
        <authorList>
            <person name="Yang Y."/>
            <person name="Xiong J."/>
            <person name="Zhou Z."/>
            <person name="Huo F."/>
            <person name="Miao W."/>
            <person name="Ran C."/>
            <person name="Liu Y."/>
            <person name="Zhang J."/>
            <person name="Feng J."/>
            <person name="Wang M."/>
            <person name="Wang M."/>
            <person name="Wang L."/>
            <person name="Yao B."/>
        </authorList>
    </citation>
    <scope>NUCLEOTIDE SEQUENCE [LARGE SCALE GENOMIC DNA]</scope>
    <source>
        <strain evidence="1">Wuqing</strain>
    </source>
</reference>
<evidence type="ECO:0000313" key="1">
    <source>
        <dbReference type="EMBL" id="KII72484.1"/>
    </source>
</evidence>